<evidence type="ECO:0000313" key="15">
    <source>
        <dbReference type="Proteomes" id="UP000079169"/>
    </source>
</evidence>
<organism evidence="15 16">
    <name type="scientific">Diaphorina citri</name>
    <name type="common">Asian citrus psyllid</name>
    <dbReference type="NCBI Taxonomy" id="121845"/>
    <lineage>
        <taxon>Eukaryota</taxon>
        <taxon>Metazoa</taxon>
        <taxon>Ecdysozoa</taxon>
        <taxon>Arthropoda</taxon>
        <taxon>Hexapoda</taxon>
        <taxon>Insecta</taxon>
        <taxon>Pterygota</taxon>
        <taxon>Neoptera</taxon>
        <taxon>Paraneoptera</taxon>
        <taxon>Hemiptera</taxon>
        <taxon>Sternorrhyncha</taxon>
        <taxon>Psylloidea</taxon>
        <taxon>Psyllidae</taxon>
        <taxon>Diaphorininae</taxon>
        <taxon>Diaphorina</taxon>
    </lineage>
</organism>
<dbReference type="PANTHER" id="PTHR24291:SF189">
    <property type="entry name" value="CYTOCHROME P450 4C3-RELATED"/>
    <property type="match status" value="1"/>
</dbReference>
<dbReference type="GeneID" id="103515229"/>
<keyword evidence="9 14" id="KW-0560">Oxidoreductase</keyword>
<proteinExistence type="inferred from homology"/>
<evidence type="ECO:0000256" key="5">
    <source>
        <dbReference type="ARBA" id="ARBA00022617"/>
    </source>
</evidence>
<keyword evidence="10 13" id="KW-0408">Iron</keyword>
<evidence type="ECO:0000256" key="2">
    <source>
        <dbReference type="ARBA" id="ARBA00004174"/>
    </source>
</evidence>
<evidence type="ECO:0000256" key="10">
    <source>
        <dbReference type="ARBA" id="ARBA00023004"/>
    </source>
</evidence>
<dbReference type="GO" id="GO:0004497">
    <property type="term" value="F:monooxygenase activity"/>
    <property type="evidence" value="ECO:0007669"/>
    <property type="project" value="UniProtKB-KW"/>
</dbReference>
<dbReference type="PRINTS" id="PR00463">
    <property type="entry name" value="EP450I"/>
</dbReference>
<keyword evidence="8" id="KW-0492">Microsome</keyword>
<evidence type="ECO:0000256" key="3">
    <source>
        <dbReference type="ARBA" id="ARBA00004406"/>
    </source>
</evidence>
<keyword evidence="15" id="KW-1185">Reference proteome</keyword>
<gene>
    <name evidence="16" type="primary">LOC103515229</name>
</gene>
<evidence type="ECO:0000256" key="8">
    <source>
        <dbReference type="ARBA" id="ARBA00022848"/>
    </source>
</evidence>
<evidence type="ECO:0000313" key="16">
    <source>
        <dbReference type="RefSeq" id="XP_026683779.1"/>
    </source>
</evidence>
<dbReference type="InterPro" id="IPR050196">
    <property type="entry name" value="Cytochrome_P450_Monoox"/>
</dbReference>
<evidence type="ECO:0000256" key="14">
    <source>
        <dbReference type="RuleBase" id="RU000461"/>
    </source>
</evidence>
<comment type="subcellular location">
    <subcellularLocation>
        <location evidence="3">Endoplasmic reticulum membrane</location>
        <topology evidence="3">Peripheral membrane protein</topology>
    </subcellularLocation>
    <subcellularLocation>
        <location evidence="2">Microsome membrane</location>
        <topology evidence="2">Peripheral membrane protein</topology>
    </subcellularLocation>
</comment>
<dbReference type="PROSITE" id="PS00086">
    <property type="entry name" value="CYTOCHROME_P450"/>
    <property type="match status" value="1"/>
</dbReference>
<keyword evidence="11 14" id="KW-0503">Monooxygenase</keyword>
<dbReference type="RefSeq" id="XP_026683779.1">
    <property type="nucleotide sequence ID" value="XM_026827978.1"/>
</dbReference>
<keyword evidence="12" id="KW-0472">Membrane</keyword>
<reference evidence="16" key="1">
    <citation type="submission" date="2025-08" db="UniProtKB">
        <authorList>
            <consortium name="RefSeq"/>
        </authorList>
    </citation>
    <scope>IDENTIFICATION</scope>
</reference>
<sequence length="519" mass="59617">MSKLVSTLFIVAQSVIREFRTIALLLTLSYFVVRRIKQSRLVKLINRIPGPTSLPVLGNSIECNVDNQEVFNRIISSKRLFGHKKGLNRIWLGGTPYVFIHTAENAEPILNNSRTIHKSSDYRYIEPWLGNGLLTSAGHIWHQRRKILTPAFHFRILEDFVEVFQEQSEVLVRRLGEVGVGESVNVFPYVTLCTLDIVCETAMGRKINAQGDSNSEYVKAVYEIGSIIQKRQAKIYLQPDILFRLSSLYKKHQRCLNTLHSFSYKVINERKAELKARKNTEDETIEDPTEHVKKRPAFLDLLIEASERHNLTDENIREEVDTFMFEGHDTTSAAICWTLLLLGSNQEIQNKVYEEIVATSPKASSLKPFTTRSLNSMKYLEACIKEALRLYPSVPFIARKLSEDVPLPDYVLPRDTEVIIVVYNLHRDAKVFPRPELYDPGRFLSENAAGRNPYGYIPFSAGPRNCIGQKFAMLEEKVILANILRRFRVEAVDRREDLTLLGELILRPQDGIRVRLFPR</sequence>
<dbReference type="GO" id="GO:0020037">
    <property type="term" value="F:heme binding"/>
    <property type="evidence" value="ECO:0007669"/>
    <property type="project" value="InterPro"/>
</dbReference>
<evidence type="ECO:0000256" key="9">
    <source>
        <dbReference type="ARBA" id="ARBA00023002"/>
    </source>
</evidence>
<dbReference type="KEGG" id="dci:103515229"/>
<dbReference type="PANTHER" id="PTHR24291">
    <property type="entry name" value="CYTOCHROME P450 FAMILY 4"/>
    <property type="match status" value="1"/>
</dbReference>
<dbReference type="PaxDb" id="121845-A0A3Q0J5L8"/>
<keyword evidence="5 13" id="KW-0349">Heme</keyword>
<dbReference type="Pfam" id="PF00067">
    <property type="entry name" value="p450"/>
    <property type="match status" value="1"/>
</dbReference>
<dbReference type="InterPro" id="IPR017972">
    <property type="entry name" value="Cyt_P450_CS"/>
</dbReference>
<keyword evidence="6 13" id="KW-0479">Metal-binding</keyword>
<evidence type="ECO:0000256" key="11">
    <source>
        <dbReference type="ARBA" id="ARBA00023033"/>
    </source>
</evidence>
<dbReference type="STRING" id="121845.A0A3Q0J5L8"/>
<comment type="cofactor">
    <cofactor evidence="1 13">
        <name>heme</name>
        <dbReference type="ChEBI" id="CHEBI:30413"/>
    </cofactor>
</comment>
<protein>
    <submittedName>
        <fullName evidence="16">Cytochrome P450 4c3-like</fullName>
    </submittedName>
</protein>
<evidence type="ECO:0000256" key="6">
    <source>
        <dbReference type="ARBA" id="ARBA00022723"/>
    </source>
</evidence>
<dbReference type="InterPro" id="IPR036396">
    <property type="entry name" value="Cyt_P450_sf"/>
</dbReference>
<evidence type="ECO:0000256" key="13">
    <source>
        <dbReference type="PIRSR" id="PIRSR602401-1"/>
    </source>
</evidence>
<evidence type="ECO:0000256" key="4">
    <source>
        <dbReference type="ARBA" id="ARBA00010617"/>
    </source>
</evidence>
<dbReference type="AlphaFoldDB" id="A0A3Q0J5L8"/>
<comment type="similarity">
    <text evidence="4 14">Belongs to the cytochrome P450 family.</text>
</comment>
<dbReference type="Gene3D" id="1.10.630.10">
    <property type="entry name" value="Cytochrome P450"/>
    <property type="match status" value="1"/>
</dbReference>
<evidence type="ECO:0000256" key="12">
    <source>
        <dbReference type="ARBA" id="ARBA00023136"/>
    </source>
</evidence>
<dbReference type="PRINTS" id="PR00385">
    <property type="entry name" value="P450"/>
</dbReference>
<dbReference type="GO" id="GO:0005506">
    <property type="term" value="F:iron ion binding"/>
    <property type="evidence" value="ECO:0007669"/>
    <property type="project" value="InterPro"/>
</dbReference>
<name>A0A3Q0J5L8_DIACI</name>
<evidence type="ECO:0000256" key="7">
    <source>
        <dbReference type="ARBA" id="ARBA00022824"/>
    </source>
</evidence>
<feature type="binding site" description="axial binding residue" evidence="13">
    <location>
        <position position="466"/>
    </location>
    <ligand>
        <name>heme</name>
        <dbReference type="ChEBI" id="CHEBI:30413"/>
    </ligand>
    <ligandPart>
        <name>Fe</name>
        <dbReference type="ChEBI" id="CHEBI:18248"/>
    </ligandPart>
</feature>
<dbReference type="InterPro" id="IPR002401">
    <property type="entry name" value="Cyt_P450_E_grp-I"/>
</dbReference>
<dbReference type="Proteomes" id="UP000079169">
    <property type="component" value="Unplaced"/>
</dbReference>
<keyword evidence="7" id="KW-0256">Endoplasmic reticulum</keyword>
<dbReference type="GO" id="GO:0005789">
    <property type="term" value="C:endoplasmic reticulum membrane"/>
    <property type="evidence" value="ECO:0007669"/>
    <property type="project" value="UniProtKB-SubCell"/>
</dbReference>
<dbReference type="GO" id="GO:0016705">
    <property type="term" value="F:oxidoreductase activity, acting on paired donors, with incorporation or reduction of molecular oxygen"/>
    <property type="evidence" value="ECO:0007669"/>
    <property type="project" value="InterPro"/>
</dbReference>
<accession>A0A3Q0J5L8</accession>
<dbReference type="SUPFAM" id="SSF48264">
    <property type="entry name" value="Cytochrome P450"/>
    <property type="match status" value="1"/>
</dbReference>
<dbReference type="InterPro" id="IPR001128">
    <property type="entry name" value="Cyt_P450"/>
</dbReference>
<evidence type="ECO:0000256" key="1">
    <source>
        <dbReference type="ARBA" id="ARBA00001971"/>
    </source>
</evidence>